<feature type="region of interest" description="Disordered" evidence="1">
    <location>
        <begin position="23"/>
        <end position="87"/>
    </location>
</feature>
<evidence type="ECO:0000313" key="4">
    <source>
        <dbReference type="EMBL" id="VDR41546.1"/>
    </source>
</evidence>
<evidence type="ECO:0000313" key="3">
    <source>
        <dbReference type="EMBL" id="UUD35714.1"/>
    </source>
</evidence>
<evidence type="ECO:0000313" key="6">
    <source>
        <dbReference type="Proteomes" id="UP001058569"/>
    </source>
</evidence>
<dbReference type="RefSeq" id="WP_126117841.1">
    <property type="nucleotide sequence ID" value="NZ_CP101806.1"/>
</dbReference>
<evidence type="ECO:0000256" key="1">
    <source>
        <dbReference type="SAM" id="MobiDB-lite"/>
    </source>
</evidence>
<name>A0A3P8MED6_9BACT</name>
<dbReference type="PROSITE" id="PS51257">
    <property type="entry name" value="PROKAR_LIPOPROTEIN"/>
    <property type="match status" value="1"/>
</dbReference>
<proteinExistence type="predicted"/>
<feature type="compositionally biased region" description="Low complexity" evidence="1">
    <location>
        <begin position="72"/>
        <end position="87"/>
    </location>
</feature>
<evidence type="ECO:0000256" key="2">
    <source>
        <dbReference type="SAM" id="SignalP"/>
    </source>
</evidence>
<feature type="chain" id="PRO_5018226281" evidence="2">
    <location>
        <begin position="27"/>
        <end position="416"/>
    </location>
</feature>
<dbReference type="EMBL" id="UZVY01000001">
    <property type="protein sequence ID" value="VDR41546.1"/>
    <property type="molecule type" value="Genomic_DNA"/>
</dbReference>
<feature type="signal peptide" evidence="2">
    <location>
        <begin position="1"/>
        <end position="26"/>
    </location>
</feature>
<keyword evidence="6" id="KW-1185">Reference proteome</keyword>
<reference evidence="4 5" key="1">
    <citation type="submission" date="2018-12" db="EMBL/GenBank/DDBJ databases">
        <authorList>
            <consortium name="Pathogen Informatics"/>
        </authorList>
    </citation>
    <scope>NUCLEOTIDE SEQUENCE [LARGE SCALE GENOMIC DNA]</scope>
    <source>
        <strain evidence="4 5">NCTC10126</strain>
    </source>
</reference>
<keyword evidence="2" id="KW-0732">Signal</keyword>
<dbReference type="Proteomes" id="UP000280036">
    <property type="component" value="Unassembled WGS sequence"/>
</dbReference>
<evidence type="ECO:0000313" key="5">
    <source>
        <dbReference type="Proteomes" id="UP000280036"/>
    </source>
</evidence>
<protein>
    <submittedName>
        <fullName evidence="4">Uncharacterized protein</fullName>
    </submittedName>
</protein>
<feature type="compositionally biased region" description="Pro residues" evidence="1">
    <location>
        <begin position="33"/>
        <end position="71"/>
    </location>
</feature>
<reference evidence="3" key="2">
    <citation type="submission" date="2022-07" db="EMBL/GenBank/DDBJ databases">
        <title>Complete genome of Mycoplasma caviae type strain G122.</title>
        <authorList>
            <person name="Spergser J."/>
        </authorList>
    </citation>
    <scope>NUCLEOTIDE SEQUENCE</scope>
    <source>
        <strain evidence="3">G122</strain>
    </source>
</reference>
<accession>A0A3P8MED6</accession>
<sequence>MNRKNKLKLILSNLGFVSLLAPMVSSSCGSGPKTPPAPTPNPGTTPTPAPTPNPGTTPTPTPTPTPNPNPGTTPGQPNQPSNPPVQNEISVEEDMNISIHKKTHYSFKQSINYIASEKVYRVINSNNLKSDEISKADLIITSKSGKYTYTIDTLTSSKEKGEIDLVIDRQKDGKNVKHNIKIKGFYTDLFDKKLYLINSLDLKDKTQYIVKQYIRKFKTLDELKSQLSIKTSNNMDLSAFLTAQDLNIKNISVDEVDNLKGECIVTITFLENSTGKSQELSYVVNGFKQTQRLEDAVNSIFDKIELQDNINDFTIYDYGINDANNMPKFYKNNTEVTNIKDIFTQKGINFKNTRIMQSSKQTDGYKGSAMVFLAFGWIDSSNSEVYAYQQQVIGFKKLKTDTELKDVLKNVSTLTL</sequence>
<dbReference type="AlphaFoldDB" id="A0A3P8MED6"/>
<gene>
    <name evidence="4" type="ORF">NCTC10126_00023</name>
    <name evidence="3" type="ORF">NPA07_02460</name>
</gene>
<dbReference type="Proteomes" id="UP001058569">
    <property type="component" value="Chromosome"/>
</dbReference>
<organism evidence="4 5">
    <name type="scientific">Mycoplasmopsis caviae</name>
    <dbReference type="NCBI Taxonomy" id="55603"/>
    <lineage>
        <taxon>Bacteria</taxon>
        <taxon>Bacillati</taxon>
        <taxon>Mycoplasmatota</taxon>
        <taxon>Mycoplasmoidales</taxon>
        <taxon>Metamycoplasmataceae</taxon>
        <taxon>Mycoplasmopsis</taxon>
    </lineage>
</organism>
<dbReference type="EMBL" id="CP101806">
    <property type="protein sequence ID" value="UUD35714.1"/>
    <property type="molecule type" value="Genomic_DNA"/>
</dbReference>